<evidence type="ECO:0000313" key="4">
    <source>
        <dbReference type="Proteomes" id="UP000254573"/>
    </source>
</evidence>
<dbReference type="InterPro" id="IPR027417">
    <property type="entry name" value="P-loop_NTPase"/>
</dbReference>
<protein>
    <submittedName>
        <fullName evidence="3">Phage terminase-like protein, large subunit</fullName>
    </submittedName>
</protein>
<reference evidence="3 4" key="1">
    <citation type="submission" date="2018-06" db="EMBL/GenBank/DDBJ databases">
        <authorList>
            <consortium name="Pathogen Informatics"/>
            <person name="Doyle S."/>
        </authorList>
    </citation>
    <scope>NUCLEOTIDE SEQUENCE [LARGE SCALE GENOMIC DNA]</scope>
    <source>
        <strain evidence="3 4">NCTC13160</strain>
    </source>
</reference>
<dbReference type="Gene3D" id="3.40.50.300">
    <property type="entry name" value="P-loop containing nucleotide triphosphate hydrolases"/>
    <property type="match status" value="1"/>
</dbReference>
<dbReference type="InterPro" id="IPR046462">
    <property type="entry name" value="TerL_nuclease"/>
</dbReference>
<organism evidence="3 4">
    <name type="scientific">Pandoraea pnomenusa</name>
    <dbReference type="NCBI Taxonomy" id="93220"/>
    <lineage>
        <taxon>Bacteria</taxon>
        <taxon>Pseudomonadati</taxon>
        <taxon>Pseudomonadota</taxon>
        <taxon>Betaproteobacteria</taxon>
        <taxon>Burkholderiales</taxon>
        <taxon>Burkholderiaceae</taxon>
        <taxon>Pandoraea</taxon>
    </lineage>
</organism>
<evidence type="ECO:0000259" key="1">
    <source>
        <dbReference type="Pfam" id="PF03354"/>
    </source>
</evidence>
<dbReference type="Pfam" id="PF20441">
    <property type="entry name" value="TerL_nuclease"/>
    <property type="match status" value="1"/>
</dbReference>
<dbReference type="PANTHER" id="PTHR41287">
    <property type="match status" value="1"/>
</dbReference>
<dbReference type="EMBL" id="UGSG01000001">
    <property type="protein sequence ID" value="SUA80447.1"/>
    <property type="molecule type" value="Genomic_DNA"/>
</dbReference>
<dbReference type="AlphaFoldDB" id="A0A378YV77"/>
<accession>A0A378YV77</accession>
<dbReference type="GO" id="GO:0004519">
    <property type="term" value="F:endonuclease activity"/>
    <property type="evidence" value="ECO:0007669"/>
    <property type="project" value="InterPro"/>
</dbReference>
<evidence type="ECO:0000313" key="3">
    <source>
        <dbReference type="EMBL" id="SUA80447.1"/>
    </source>
</evidence>
<sequence length="572" mass="63775">MTPARLEDWDLLYGLPVLRGEVLECEFVFLAVLRHYEDLAYGPSRGLVFSSPHARHCIDWIETQFHHIKGAKAGTPLVLDPWQRFWTAVLFGWRRAATMFRRFRTGYEEVARKNGKSTWKAAIADYLFLMDGEIGPEVYTIATTREQAMSVFKPALDNYKRRLRRSKRLAKSVKLYDGANQERILLGSGVFKPLPANAESLDGLNPYACIVDELHAHPTREVWDVMESALGARRQPLISAITTAGYILDGICTEIRGYLALILTGKKQDDSFFGYIYTLDPQDDPFDPAVWPKANPSLGSAKTREYMVSQAAKAAELPSAKANFLTKDLNVWVNSALSWFDISVWDRGATAFDARQLAGRRCFGGLDLASTQDLCAFVLVFPPEGFRGELADDPDAEGDWYVVARIFAPQRKVDEQSASDAAPYAKWAEAGWLTVTEGSVADYGSVRDAVIAACDLYDVQDIAFDPWNATHIVNELLEKDVPMVQLAQNMGGLSPGSKLLERLVYGARLQHGGNPVLRWCASNVTLLIDTNENIRPNKKTSGGRIDPIVATCMAMSRALMHEPDPEPKIYIL</sequence>
<evidence type="ECO:0000259" key="2">
    <source>
        <dbReference type="Pfam" id="PF20441"/>
    </source>
</evidence>
<dbReference type="InterPro" id="IPR005021">
    <property type="entry name" value="Terminase_largesu-like"/>
</dbReference>
<dbReference type="Pfam" id="PF03354">
    <property type="entry name" value="TerL_ATPase"/>
    <property type="match status" value="1"/>
</dbReference>
<gene>
    <name evidence="3" type="ORF">NCTC13160_03748</name>
</gene>
<name>A0A378YV77_9BURK</name>
<dbReference type="InterPro" id="IPR046461">
    <property type="entry name" value="TerL_ATPase"/>
</dbReference>
<proteinExistence type="predicted"/>
<dbReference type="Proteomes" id="UP000254573">
    <property type="component" value="Unassembled WGS sequence"/>
</dbReference>
<feature type="domain" description="Terminase large subunit-like ATPase" evidence="1">
    <location>
        <begin position="81"/>
        <end position="259"/>
    </location>
</feature>
<dbReference type="PANTHER" id="PTHR41287:SF1">
    <property type="entry name" value="PROTEIN YMFN"/>
    <property type="match status" value="1"/>
</dbReference>
<feature type="domain" description="Terminase large subunit-like endonuclease" evidence="2">
    <location>
        <begin position="267"/>
        <end position="562"/>
    </location>
</feature>